<feature type="compositionally biased region" description="Polar residues" evidence="1">
    <location>
        <begin position="315"/>
        <end position="339"/>
    </location>
</feature>
<organism evidence="3 4">
    <name type="scientific">Oculimacula yallundae</name>
    <dbReference type="NCBI Taxonomy" id="86028"/>
    <lineage>
        <taxon>Eukaryota</taxon>
        <taxon>Fungi</taxon>
        <taxon>Dikarya</taxon>
        <taxon>Ascomycota</taxon>
        <taxon>Pezizomycotina</taxon>
        <taxon>Leotiomycetes</taxon>
        <taxon>Helotiales</taxon>
        <taxon>Ploettnerulaceae</taxon>
        <taxon>Oculimacula</taxon>
    </lineage>
</organism>
<feature type="compositionally biased region" description="Polar residues" evidence="1">
    <location>
        <begin position="411"/>
        <end position="427"/>
    </location>
</feature>
<reference evidence="3 4" key="1">
    <citation type="journal article" date="2024" name="Commun. Biol.">
        <title>Comparative genomic analysis of thermophilic fungi reveals convergent evolutionary adaptations and gene losses.</title>
        <authorList>
            <person name="Steindorff A.S."/>
            <person name="Aguilar-Pontes M.V."/>
            <person name="Robinson A.J."/>
            <person name="Andreopoulos B."/>
            <person name="LaButti K."/>
            <person name="Kuo A."/>
            <person name="Mondo S."/>
            <person name="Riley R."/>
            <person name="Otillar R."/>
            <person name="Haridas S."/>
            <person name="Lipzen A."/>
            <person name="Grimwood J."/>
            <person name="Schmutz J."/>
            <person name="Clum A."/>
            <person name="Reid I.D."/>
            <person name="Moisan M.C."/>
            <person name="Butler G."/>
            <person name="Nguyen T.T.M."/>
            <person name="Dewar K."/>
            <person name="Conant G."/>
            <person name="Drula E."/>
            <person name="Henrissat B."/>
            <person name="Hansel C."/>
            <person name="Singer S."/>
            <person name="Hutchinson M.I."/>
            <person name="de Vries R.P."/>
            <person name="Natvig D.O."/>
            <person name="Powell A.J."/>
            <person name="Tsang A."/>
            <person name="Grigoriev I.V."/>
        </authorList>
    </citation>
    <scope>NUCLEOTIDE SEQUENCE [LARGE SCALE GENOMIC DNA]</scope>
    <source>
        <strain evidence="3 4">CBS 494.80</strain>
    </source>
</reference>
<keyword evidence="2" id="KW-0732">Signal</keyword>
<proteinExistence type="predicted"/>
<name>A0ABR4CS43_9HELO</name>
<keyword evidence="4" id="KW-1185">Reference proteome</keyword>
<feature type="compositionally biased region" description="Polar residues" evidence="1">
    <location>
        <begin position="128"/>
        <end position="137"/>
    </location>
</feature>
<evidence type="ECO:0000313" key="3">
    <source>
        <dbReference type="EMBL" id="KAL2072804.1"/>
    </source>
</evidence>
<dbReference type="Proteomes" id="UP001595075">
    <property type="component" value="Unassembled WGS sequence"/>
</dbReference>
<evidence type="ECO:0000256" key="1">
    <source>
        <dbReference type="SAM" id="MobiDB-lite"/>
    </source>
</evidence>
<protein>
    <submittedName>
        <fullName evidence="3">Uncharacterized protein</fullName>
    </submittedName>
</protein>
<accession>A0ABR4CS43</accession>
<feature type="compositionally biased region" description="Low complexity" evidence="1">
    <location>
        <begin position="84"/>
        <end position="121"/>
    </location>
</feature>
<evidence type="ECO:0000313" key="4">
    <source>
        <dbReference type="Proteomes" id="UP001595075"/>
    </source>
</evidence>
<feature type="compositionally biased region" description="Low complexity" evidence="1">
    <location>
        <begin position="340"/>
        <end position="363"/>
    </location>
</feature>
<feature type="compositionally biased region" description="Polar residues" evidence="1">
    <location>
        <begin position="364"/>
        <end position="378"/>
    </location>
</feature>
<dbReference type="EMBL" id="JAZHXI010000004">
    <property type="protein sequence ID" value="KAL2072804.1"/>
    <property type="molecule type" value="Genomic_DNA"/>
</dbReference>
<feature type="chain" id="PRO_5045641242" evidence="2">
    <location>
        <begin position="20"/>
        <end position="763"/>
    </location>
</feature>
<evidence type="ECO:0000256" key="2">
    <source>
        <dbReference type="SAM" id="SignalP"/>
    </source>
</evidence>
<feature type="compositionally biased region" description="Low complexity" evidence="1">
    <location>
        <begin position="429"/>
        <end position="442"/>
    </location>
</feature>
<feature type="region of interest" description="Disordered" evidence="1">
    <location>
        <begin position="313"/>
        <end position="449"/>
    </location>
</feature>
<gene>
    <name evidence="3" type="ORF">VTL71DRAFT_12147</name>
</gene>
<feature type="compositionally biased region" description="Polar residues" evidence="1">
    <location>
        <begin position="386"/>
        <end position="398"/>
    </location>
</feature>
<feature type="signal peptide" evidence="2">
    <location>
        <begin position="1"/>
        <end position="19"/>
    </location>
</feature>
<sequence length="763" mass="76784">MFVSVGFVIGSLAIHGVASHSLFNHRGLIAEKRVPNGTVTTSESVSSSITSIPCTTTVTSILGEQFSPPKGSCSQTITITSTIQPTESISQSATSKTSTSITTSSSSTTTSSALTSSKASIPVPTFDPVTSTIQPEGSSKPHTPLPPFSPTLTLPIDCITIVTSILGKFLVMETGSCGQTVTIISTIQSSSVPEPTPSITRSSDVTLTSVITSTSIILSPITSSTSTSISVSTSTPAVSSANPSPEPCTETVTSILGKLFIPVIGLCSKTVTVISSGLETSGPQTTSNSKSHPPIPTNTEIGPFPPITTPAATTSGAVSSISVPTEQFPQSAPIPTTTSTPELPIPVTTTTTTPELPNPITTTSPGNPDQITTSSVFSPSDVPATQEPQTSPNTSQEPIVQPCDVGCTGPRPTTSPESVSTYSTYVPDQTLTETPTGTSTSGGEQGPISTQEPIITTKVETTSVLGTPSAPASIITSSPIPVAVVIGSQTIIQDTASNFIIGTQTLIPGSAITINGQQIYAASSGGAIILNPAPPRTTSSPPTEASPVPAPTVVIVDGTSITGNTESGFVIGTQTLFVGSAITASGQVITLPPPPATQVPAATITQTPETVPVILIGSSTFTQNTESAFVIGSQTLSPGSAVTISGQVISLSPTGNAVIVNGATPTQNPTTFSTEIQAPVTSLVVAGQTLTAGGRVTVGGDVLSLAGGAITVIGTVTVAGEQAVVTAKPTGKKSLGGRLESTSSILMALQVLFVFGLGAFGLF</sequence>
<feature type="region of interest" description="Disordered" evidence="1">
    <location>
        <begin position="84"/>
        <end position="146"/>
    </location>
</feature>
<comment type="caution">
    <text evidence="3">The sequence shown here is derived from an EMBL/GenBank/DDBJ whole genome shotgun (WGS) entry which is preliminary data.</text>
</comment>